<keyword evidence="3 7" id="KW-0808">Transferase</keyword>
<reference evidence="7 8" key="1">
    <citation type="submission" date="2020-04" db="EMBL/GenBank/DDBJ databases">
        <title>Description of novel Gluconacetobacter.</title>
        <authorList>
            <person name="Sombolestani A."/>
        </authorList>
    </citation>
    <scope>NUCLEOTIDE SEQUENCE [LARGE SCALE GENOMIC DNA]</scope>
    <source>
        <strain evidence="7 8">LMG 27801</strain>
    </source>
</reference>
<evidence type="ECO:0000259" key="5">
    <source>
        <dbReference type="Pfam" id="PF00535"/>
    </source>
</evidence>
<dbReference type="SUPFAM" id="SSF53756">
    <property type="entry name" value="UDP-Glycosyltransferase/glycogen phosphorylase"/>
    <property type="match status" value="1"/>
</dbReference>
<protein>
    <submittedName>
        <fullName evidence="7">Glycosyltransferase</fullName>
    </submittedName>
</protein>
<feature type="domain" description="Glycosyltransferase subfamily 4-like N-terminal" evidence="6">
    <location>
        <begin position="618"/>
        <end position="793"/>
    </location>
</feature>
<dbReference type="InterPro" id="IPR001173">
    <property type="entry name" value="Glyco_trans_2-like"/>
</dbReference>
<evidence type="ECO:0000256" key="2">
    <source>
        <dbReference type="ARBA" id="ARBA00022676"/>
    </source>
</evidence>
<dbReference type="SUPFAM" id="SSF53448">
    <property type="entry name" value="Nucleotide-diphospho-sugar transferases"/>
    <property type="match status" value="1"/>
</dbReference>
<evidence type="ECO:0000256" key="4">
    <source>
        <dbReference type="SAM" id="MobiDB-lite"/>
    </source>
</evidence>
<dbReference type="Proteomes" id="UP000559860">
    <property type="component" value="Unassembled WGS sequence"/>
</dbReference>
<keyword evidence="8" id="KW-1185">Reference proteome</keyword>
<dbReference type="GO" id="GO:0016757">
    <property type="term" value="F:glycosyltransferase activity"/>
    <property type="evidence" value="ECO:0007669"/>
    <property type="project" value="UniProtKB-KW"/>
</dbReference>
<dbReference type="Gene3D" id="3.40.50.2000">
    <property type="entry name" value="Glycogen Phosphorylase B"/>
    <property type="match status" value="2"/>
</dbReference>
<feature type="region of interest" description="Disordered" evidence="4">
    <location>
        <begin position="284"/>
        <end position="322"/>
    </location>
</feature>
<dbReference type="PANTHER" id="PTHR43179:SF12">
    <property type="entry name" value="GALACTOFURANOSYLTRANSFERASE GLFT2"/>
    <property type="match status" value="1"/>
</dbReference>
<dbReference type="AlphaFoldDB" id="A0A7W4IQ80"/>
<evidence type="ECO:0000256" key="3">
    <source>
        <dbReference type="ARBA" id="ARBA00022679"/>
    </source>
</evidence>
<feature type="domain" description="Glycosyltransferase 2-like" evidence="5">
    <location>
        <begin position="328"/>
        <end position="434"/>
    </location>
</feature>
<evidence type="ECO:0000313" key="8">
    <source>
        <dbReference type="Proteomes" id="UP000559860"/>
    </source>
</evidence>
<dbReference type="Gene3D" id="3.90.550.10">
    <property type="entry name" value="Spore Coat Polysaccharide Biosynthesis Protein SpsA, Chain A"/>
    <property type="match status" value="1"/>
</dbReference>
<dbReference type="SUPFAM" id="SSF48452">
    <property type="entry name" value="TPR-like"/>
    <property type="match status" value="1"/>
</dbReference>
<dbReference type="Pfam" id="PF13439">
    <property type="entry name" value="Glyco_transf_4"/>
    <property type="match status" value="1"/>
</dbReference>
<dbReference type="InterPro" id="IPR029044">
    <property type="entry name" value="Nucleotide-diphossugar_trans"/>
</dbReference>
<dbReference type="Pfam" id="PF13692">
    <property type="entry name" value="Glyco_trans_1_4"/>
    <property type="match status" value="1"/>
</dbReference>
<name>A0A7W4IQ80_9PROT</name>
<comment type="similarity">
    <text evidence="1">Belongs to the glycosyltransferase 2 family.</text>
</comment>
<gene>
    <name evidence="7" type="ORF">HLH36_01390</name>
</gene>
<dbReference type="Gene3D" id="1.25.40.10">
    <property type="entry name" value="Tetratricopeptide repeat domain"/>
    <property type="match status" value="1"/>
</dbReference>
<comment type="caution">
    <text evidence="7">The sequence shown here is derived from an EMBL/GenBank/DDBJ whole genome shotgun (WGS) entry which is preliminary data.</text>
</comment>
<evidence type="ECO:0000259" key="6">
    <source>
        <dbReference type="Pfam" id="PF13439"/>
    </source>
</evidence>
<evidence type="ECO:0000313" key="7">
    <source>
        <dbReference type="EMBL" id="MBB2167019.1"/>
    </source>
</evidence>
<sequence length="1000" mass="105130">MQPARGRVTPQDRAAWQVWADAQAQSAFRRARESEDAADHGSAWAWYERAHRLAPDSIVVAFPLAMARLRGGDGAGAAQLLRTLTGRFDFREGWVALAAALLMAGEDSVAIAAAQHALSHHAPPDDMQPLLARLAARAGRPGWCGLSVSGRLCLGAGASVVTVLIDGRPVPGAQDGTVLPARWRRARRVEVLAGGANLLGSPLDPAALQRTDGLVEAGPDGLSGWAWHPSDPDQVPVLHIRDARGRMIRRVLAADPAPGAESMFPLARPRRFALAAADLPPGPLHVLGPDGSDLTGSPLTVRPVTPSDVEPSTHPPPLEPPVRSGPAIVIPVHGDGAATLACLDSVRTSVGDAVPVIVVDDATPDPVLAAELDRRAREGAIRLIRHTRRLGFPQSANDGMRAAAGHDVLLLNSDTLVAGGWLEELADIAYGAPDIGTVTPLSNRASLFSWPGPDALPGDAPAPMPDLATVQRLMAAARAANRGQAVDVPTGHGFCLFIRHDCLAATGPFRADLFAQGYGEENEFCRRTAVAGWRHVAAPGAFVGHAGSASFGAARPALLRRNLAIMDRLYPDYGALVAAHAVVDPLFAARRRLDLVCWRRGGAGWRHAVLLVTHDQGGGVERVVRDRARMWRARGARPVVLRPAPDGCRLEDAAGGAWSASPRFHLPAELDLLLAVLRASGVDRLEWHHGLGLGIDAPTLAAGLGVPYSVHIHDYVWFCPRVALVDPSGRYCGAPGPAGCAACLQAGDSLLKGAGPVPGRLSAYRARSNAVLRGAGAVMAPSADTARRMERAFPGLAVGVVALADDPADAPPAVAARGPAARIRVAVPGAIGVEKGYRVLLEAAQDAAARALDLEFIVVGHTPDDDALMATGRVFVTGPYAEGDGAALLAAQRADLAFLPSIWPETWCFALGLAWQAGLDAVVFDLGAMAERVRRTGRGAVLPPGLPIHELNTFLLSYGRIGAASTCRREKREIPTLHPVDCLPAQDTASCSSTPRRKAR</sequence>
<keyword evidence="2" id="KW-0328">Glycosyltransferase</keyword>
<dbReference type="InterPro" id="IPR011990">
    <property type="entry name" value="TPR-like_helical_dom_sf"/>
</dbReference>
<organism evidence="7 8">
    <name type="scientific">Gluconacetobacter aggeris</name>
    <dbReference type="NCBI Taxonomy" id="1286186"/>
    <lineage>
        <taxon>Bacteria</taxon>
        <taxon>Pseudomonadati</taxon>
        <taxon>Pseudomonadota</taxon>
        <taxon>Alphaproteobacteria</taxon>
        <taxon>Acetobacterales</taxon>
        <taxon>Acetobacteraceae</taxon>
        <taxon>Gluconacetobacter</taxon>
    </lineage>
</organism>
<dbReference type="EMBL" id="JABEQD010000001">
    <property type="protein sequence ID" value="MBB2167019.1"/>
    <property type="molecule type" value="Genomic_DNA"/>
</dbReference>
<dbReference type="PANTHER" id="PTHR43179">
    <property type="entry name" value="RHAMNOSYLTRANSFERASE WBBL"/>
    <property type="match status" value="1"/>
</dbReference>
<evidence type="ECO:0000256" key="1">
    <source>
        <dbReference type="ARBA" id="ARBA00006739"/>
    </source>
</evidence>
<dbReference type="InterPro" id="IPR028098">
    <property type="entry name" value="Glyco_trans_4-like_N"/>
</dbReference>
<accession>A0A7W4IQ80</accession>
<dbReference type="Pfam" id="PF00535">
    <property type="entry name" value="Glycos_transf_2"/>
    <property type="match status" value="1"/>
</dbReference>
<proteinExistence type="inferred from homology"/>